<protein>
    <submittedName>
        <fullName evidence="9">Metallo-dependent hydrolase</fullName>
    </submittedName>
</protein>
<dbReference type="GO" id="GO:0006154">
    <property type="term" value="P:adenosine catabolic process"/>
    <property type="evidence" value="ECO:0007669"/>
    <property type="project" value="TreeGrafter"/>
</dbReference>
<dbReference type="PANTHER" id="PTHR11409:SF42">
    <property type="entry name" value="ADENOSINE DEAMINASE-LIKE PROTEIN"/>
    <property type="match status" value="1"/>
</dbReference>
<comment type="catalytic activity">
    <reaction evidence="7">
        <text>N(6)-methyl-AMP + H2O + H(+) = IMP + methylamine</text>
        <dbReference type="Rhea" id="RHEA:16001"/>
        <dbReference type="ChEBI" id="CHEBI:15377"/>
        <dbReference type="ChEBI" id="CHEBI:15378"/>
        <dbReference type="ChEBI" id="CHEBI:58053"/>
        <dbReference type="ChEBI" id="CHEBI:59338"/>
        <dbReference type="ChEBI" id="CHEBI:144842"/>
    </reaction>
    <physiologicalReaction direction="left-to-right" evidence="7">
        <dbReference type="Rhea" id="RHEA:16002"/>
    </physiologicalReaction>
</comment>
<keyword evidence="4 9" id="KW-0378">Hydrolase</keyword>
<dbReference type="GO" id="GO:0046872">
    <property type="term" value="F:metal ion binding"/>
    <property type="evidence" value="ECO:0007669"/>
    <property type="project" value="UniProtKB-KW"/>
</dbReference>
<dbReference type="SUPFAM" id="SSF51556">
    <property type="entry name" value="Metallo-dependent hydrolases"/>
    <property type="match status" value="1"/>
</dbReference>
<dbReference type="InterPro" id="IPR001365">
    <property type="entry name" value="A_deaminase_dom"/>
</dbReference>
<keyword evidence="10" id="KW-1185">Reference proteome</keyword>
<reference evidence="9 10" key="1">
    <citation type="submission" date="2015-03" db="EMBL/GenBank/DDBJ databases">
        <title>Genomics and transcriptomics of the oil-accumulating basidiomycete yeast T. oleaginosus allow insights into substrate utilization and the diverse evolutionary trajectories of mating systems in fungi.</title>
        <authorList>
            <consortium name="DOE Joint Genome Institute"/>
            <person name="Kourist R."/>
            <person name="Kracht O."/>
            <person name="Bracharz F."/>
            <person name="Lipzen A."/>
            <person name="Nolan M."/>
            <person name="Ohm R."/>
            <person name="Grigoriev I."/>
            <person name="Sun S."/>
            <person name="Heitman J."/>
            <person name="Bruck T."/>
            <person name="Nowrousian M."/>
        </authorList>
    </citation>
    <scope>NUCLEOTIDE SEQUENCE [LARGE SCALE GENOMIC DNA]</scope>
    <source>
        <strain evidence="9 10">IBC0246</strain>
    </source>
</reference>
<evidence type="ECO:0000313" key="10">
    <source>
        <dbReference type="Proteomes" id="UP000053611"/>
    </source>
</evidence>
<evidence type="ECO:0000256" key="3">
    <source>
        <dbReference type="ARBA" id="ARBA00022723"/>
    </source>
</evidence>
<dbReference type="Proteomes" id="UP000053611">
    <property type="component" value="Unassembled WGS sequence"/>
</dbReference>
<comment type="cofactor">
    <cofactor evidence="1">
        <name>Zn(2+)</name>
        <dbReference type="ChEBI" id="CHEBI:29105"/>
    </cofactor>
</comment>
<evidence type="ECO:0000313" key="9">
    <source>
        <dbReference type="EMBL" id="KLT38852.1"/>
    </source>
</evidence>
<dbReference type="Pfam" id="PF00962">
    <property type="entry name" value="A_deaminase"/>
    <property type="match status" value="1"/>
</dbReference>
<dbReference type="GO" id="GO:0009117">
    <property type="term" value="P:nucleotide metabolic process"/>
    <property type="evidence" value="ECO:0007669"/>
    <property type="project" value="UniProtKB-KW"/>
</dbReference>
<organism evidence="9 10">
    <name type="scientific">Cutaneotrichosporon oleaginosum</name>
    <dbReference type="NCBI Taxonomy" id="879819"/>
    <lineage>
        <taxon>Eukaryota</taxon>
        <taxon>Fungi</taxon>
        <taxon>Dikarya</taxon>
        <taxon>Basidiomycota</taxon>
        <taxon>Agaricomycotina</taxon>
        <taxon>Tremellomycetes</taxon>
        <taxon>Trichosporonales</taxon>
        <taxon>Trichosporonaceae</taxon>
        <taxon>Cutaneotrichosporon</taxon>
    </lineage>
</organism>
<dbReference type="GeneID" id="28982189"/>
<accession>A0A0J0XCR3</accession>
<sequence length="368" mass="40072">MSDIADDEYCRRLPKVELHAHLSGSVTPAVLQEIWADLPAAERASLTPPLEALADPTGAQGIRTFFAHFNTYIYRLLCTPGALARATRAVLRGFADDGVVYLELRTTPRALPGAPADVGVRVVLDVIEEWNRAESMPVRLILSVDRAKHGPAEAEAIVDLALALRAEGRPVVGLDVCGDPAAPRPVAALRPAFARARAAHLPCVLHFAEIPASTAELHELLDWRPRRVGHAIHTPPEIVERIVRERVGVEMCLSCNVLAGMLPCAERADARPGIADHHFGEWWRRGGAICLGTDDIGVFASSSSEEHAHAAQHFGLGRADLLELSRRAVAGALDETQGPRVERLLREFAEREGVEWAYGVQSWQECNA</sequence>
<dbReference type="OrthoDB" id="272271at2759"/>
<dbReference type="EMBL" id="KQ087280">
    <property type="protein sequence ID" value="KLT38852.1"/>
    <property type="molecule type" value="Genomic_DNA"/>
</dbReference>
<dbReference type="STRING" id="879819.A0A0J0XCR3"/>
<gene>
    <name evidence="9" type="ORF">CC85DRAFT_280471</name>
</gene>
<dbReference type="InterPro" id="IPR032466">
    <property type="entry name" value="Metal_Hydrolase"/>
</dbReference>
<dbReference type="GO" id="GO:0004000">
    <property type="term" value="F:adenosine deaminase activity"/>
    <property type="evidence" value="ECO:0007669"/>
    <property type="project" value="TreeGrafter"/>
</dbReference>
<dbReference type="RefSeq" id="XP_018275343.1">
    <property type="nucleotide sequence ID" value="XM_018421586.1"/>
</dbReference>
<evidence type="ECO:0000256" key="5">
    <source>
        <dbReference type="ARBA" id="ARBA00022833"/>
    </source>
</evidence>
<evidence type="ECO:0000256" key="4">
    <source>
        <dbReference type="ARBA" id="ARBA00022801"/>
    </source>
</evidence>
<dbReference type="Gene3D" id="3.20.20.140">
    <property type="entry name" value="Metal-dependent hydrolases"/>
    <property type="match status" value="1"/>
</dbReference>
<evidence type="ECO:0000259" key="8">
    <source>
        <dbReference type="Pfam" id="PF00962"/>
    </source>
</evidence>
<evidence type="ECO:0000256" key="7">
    <source>
        <dbReference type="ARBA" id="ARBA00048787"/>
    </source>
</evidence>
<feature type="domain" description="Adenosine deaminase" evidence="8">
    <location>
        <begin position="14"/>
        <end position="333"/>
    </location>
</feature>
<comment type="similarity">
    <text evidence="2">Belongs to the metallo-dependent hydrolases superfamily. Adenosine and AMP deaminases family.</text>
</comment>
<dbReference type="InterPro" id="IPR006330">
    <property type="entry name" value="Ado/ade_deaminase"/>
</dbReference>
<keyword evidence="5" id="KW-0862">Zinc</keyword>
<evidence type="ECO:0000256" key="1">
    <source>
        <dbReference type="ARBA" id="ARBA00001947"/>
    </source>
</evidence>
<keyword evidence="3" id="KW-0479">Metal-binding</keyword>
<evidence type="ECO:0000256" key="2">
    <source>
        <dbReference type="ARBA" id="ARBA00006676"/>
    </source>
</evidence>
<proteinExistence type="inferred from homology"/>
<dbReference type="PANTHER" id="PTHR11409">
    <property type="entry name" value="ADENOSINE DEAMINASE"/>
    <property type="match status" value="1"/>
</dbReference>
<dbReference type="AlphaFoldDB" id="A0A0J0XCR3"/>
<dbReference type="GO" id="GO:0046103">
    <property type="term" value="P:inosine biosynthetic process"/>
    <property type="evidence" value="ECO:0007669"/>
    <property type="project" value="TreeGrafter"/>
</dbReference>
<evidence type="ECO:0000256" key="6">
    <source>
        <dbReference type="ARBA" id="ARBA00023080"/>
    </source>
</evidence>
<keyword evidence="6" id="KW-0546">Nucleotide metabolism</keyword>
<name>A0A0J0XCR3_9TREE</name>